<sequence length="826" mass="91824">MPLGMKPWRKSSCRDAFPPLSPGPNRRDHIKRDHIKRDHKNPEVRKARTPPKSSSGRSAVIELTIRYIVDVARKRKLREISDSKSSVGSEATLDPSAKLLLESESHEYFDETSAIKQVILGQLGLTEDGYALREKTPSVLPCLDLNASIRLDLDTQLLYDDLKLTDIMTISGEPLASYGCPALTYIRETWPRVGLPSFAPDLLRRRQRSTSWDMPDDEKPSRCTLLNFLAMDDRAGKAHITLVDGDMLVCSGRKIRLDLIIDLVQLLCWLGIVLSGTPKVESLRLARSKLEFAFLDKGMLDIDFMVHSFPMADEPRKACWTPLLHGFHIAQNFPVPARSHGVGLEISLPMLAQICGAERAISFDGGLVMKGFSTMLVPKAIEGGIVQWHLVCSREPSAHLSYSDGVGQCVGRLRNHQISFNNIMSHRAVLGWWNESEVNLDNAAGKYSNAEAAGARIKVSEISLGFQQIGSGEVKISLVSRYSKFHFPRSGKYLDMLRYASRTPVLLFDVGSRRGWMLPATLVLLLTAYQRIDDGPWPQPACFEQGLPKSTDGVLSFLKASADVNLSPDYSLLDMISGIWASFEYLQDTRLRHQRESHGDINFQTRIIGFEYRAIVQDRSPLLLKQVKIKRTGGGWADLVRDVDALVLFGNALGELVKPLRTDTICPGWEHLPAGKDYLAVPSSLLLDFYETSGTGSAESWLTFTKLRWEKGDSLLFEPCSEQRGGGCFCHRGQQVKRGKVKNPGTVSDLSASPSAVVVFGSPERSISRNGSLIPNFSLRLRAPFQTVIARHSVRLRQFLRVRAEEDGTSTLVALSDLGDQVTLAS</sequence>
<keyword evidence="3" id="KW-1185">Reference proteome</keyword>
<feature type="region of interest" description="Disordered" evidence="1">
    <location>
        <begin position="1"/>
        <end position="56"/>
    </location>
</feature>
<dbReference type="EMBL" id="JAULSV010000004">
    <property type="protein sequence ID" value="KAK0647100.1"/>
    <property type="molecule type" value="Genomic_DNA"/>
</dbReference>
<reference evidence="2" key="1">
    <citation type="submission" date="2023-06" db="EMBL/GenBank/DDBJ databases">
        <title>Genome-scale phylogeny and comparative genomics of the fungal order Sordariales.</title>
        <authorList>
            <consortium name="Lawrence Berkeley National Laboratory"/>
            <person name="Hensen N."/>
            <person name="Bonometti L."/>
            <person name="Westerberg I."/>
            <person name="Brannstrom I.O."/>
            <person name="Guillou S."/>
            <person name="Cros-Aarteil S."/>
            <person name="Calhoun S."/>
            <person name="Haridas S."/>
            <person name="Kuo A."/>
            <person name="Mondo S."/>
            <person name="Pangilinan J."/>
            <person name="Riley R."/>
            <person name="Labutti K."/>
            <person name="Andreopoulos B."/>
            <person name="Lipzen A."/>
            <person name="Chen C."/>
            <person name="Yanf M."/>
            <person name="Daum C."/>
            <person name="Ng V."/>
            <person name="Clum A."/>
            <person name="Steindorff A."/>
            <person name="Ohm R."/>
            <person name="Martin F."/>
            <person name="Silar P."/>
            <person name="Natvig D."/>
            <person name="Lalanne C."/>
            <person name="Gautier V."/>
            <person name="Ament-Velasquez S.L."/>
            <person name="Kruys A."/>
            <person name="Hutchinson M.I."/>
            <person name="Powell A.J."/>
            <person name="Barry K."/>
            <person name="Miller A.N."/>
            <person name="Grigoriev I.V."/>
            <person name="Debuchy R."/>
            <person name="Gladieux P."/>
            <person name="Thoren M.H."/>
            <person name="Johannesson H."/>
        </authorList>
    </citation>
    <scope>NUCLEOTIDE SEQUENCE</scope>
    <source>
        <strain evidence="2">SMH2532-1</strain>
    </source>
</reference>
<evidence type="ECO:0000313" key="2">
    <source>
        <dbReference type="EMBL" id="KAK0647100.1"/>
    </source>
</evidence>
<organism evidence="2 3">
    <name type="scientific">Cercophora newfieldiana</name>
    <dbReference type="NCBI Taxonomy" id="92897"/>
    <lineage>
        <taxon>Eukaryota</taxon>
        <taxon>Fungi</taxon>
        <taxon>Dikarya</taxon>
        <taxon>Ascomycota</taxon>
        <taxon>Pezizomycotina</taxon>
        <taxon>Sordariomycetes</taxon>
        <taxon>Sordariomycetidae</taxon>
        <taxon>Sordariales</taxon>
        <taxon>Lasiosphaeriaceae</taxon>
        <taxon>Cercophora</taxon>
    </lineage>
</organism>
<comment type="caution">
    <text evidence="2">The sequence shown here is derived from an EMBL/GenBank/DDBJ whole genome shotgun (WGS) entry which is preliminary data.</text>
</comment>
<gene>
    <name evidence="2" type="ORF">B0T16DRAFT_458962</name>
</gene>
<evidence type="ECO:0000313" key="3">
    <source>
        <dbReference type="Proteomes" id="UP001174936"/>
    </source>
</evidence>
<protein>
    <submittedName>
        <fullName evidence="2">Uncharacterized protein</fullName>
    </submittedName>
</protein>
<evidence type="ECO:0000256" key="1">
    <source>
        <dbReference type="SAM" id="MobiDB-lite"/>
    </source>
</evidence>
<proteinExistence type="predicted"/>
<accession>A0AA39Y9R5</accession>
<name>A0AA39Y9R5_9PEZI</name>
<dbReference type="Proteomes" id="UP001174936">
    <property type="component" value="Unassembled WGS sequence"/>
</dbReference>
<dbReference type="AlphaFoldDB" id="A0AA39Y9R5"/>